<feature type="compositionally biased region" description="Basic residues" evidence="1">
    <location>
        <begin position="15"/>
        <end position="28"/>
    </location>
</feature>
<feature type="compositionally biased region" description="Acidic residues" evidence="1">
    <location>
        <begin position="614"/>
        <end position="623"/>
    </location>
</feature>
<feature type="compositionally biased region" description="Basic residues" evidence="1">
    <location>
        <begin position="127"/>
        <end position="137"/>
    </location>
</feature>
<name>A0A5J5EVJ9_9PEZI</name>
<feature type="compositionally biased region" description="Pro residues" evidence="1">
    <location>
        <begin position="1"/>
        <end position="11"/>
    </location>
</feature>
<evidence type="ECO:0000313" key="3">
    <source>
        <dbReference type="Proteomes" id="UP000326924"/>
    </source>
</evidence>
<reference evidence="2 3" key="1">
    <citation type="submission" date="2019-09" db="EMBL/GenBank/DDBJ databases">
        <title>Draft genome of the ectomycorrhizal ascomycete Sphaerosporella brunnea.</title>
        <authorList>
            <consortium name="DOE Joint Genome Institute"/>
            <person name="Benucci G.M."/>
            <person name="Marozzi G."/>
            <person name="Antonielli L."/>
            <person name="Sanchez S."/>
            <person name="Marco P."/>
            <person name="Wang X."/>
            <person name="Falini L.B."/>
            <person name="Barry K."/>
            <person name="Haridas S."/>
            <person name="Lipzen A."/>
            <person name="Labutti K."/>
            <person name="Grigoriev I.V."/>
            <person name="Murat C."/>
            <person name="Martin F."/>
            <person name="Albertini E."/>
            <person name="Donnini D."/>
            <person name="Bonito G."/>
        </authorList>
    </citation>
    <scope>NUCLEOTIDE SEQUENCE [LARGE SCALE GENOMIC DNA]</scope>
    <source>
        <strain evidence="2 3">Sb_GMNB300</strain>
    </source>
</reference>
<feature type="compositionally biased region" description="Basic and acidic residues" evidence="1">
    <location>
        <begin position="572"/>
        <end position="592"/>
    </location>
</feature>
<proteinExistence type="predicted"/>
<feature type="region of interest" description="Disordered" evidence="1">
    <location>
        <begin position="127"/>
        <end position="237"/>
    </location>
</feature>
<dbReference type="AlphaFoldDB" id="A0A5J5EVJ9"/>
<comment type="caution">
    <text evidence="2">The sequence shown here is derived from an EMBL/GenBank/DDBJ whole genome shotgun (WGS) entry which is preliminary data.</text>
</comment>
<dbReference type="EMBL" id="VXIS01000113">
    <property type="protein sequence ID" value="KAA8903966.1"/>
    <property type="molecule type" value="Genomic_DNA"/>
</dbReference>
<feature type="compositionally biased region" description="Low complexity" evidence="1">
    <location>
        <begin position="810"/>
        <end position="819"/>
    </location>
</feature>
<feature type="region of interest" description="Disordered" evidence="1">
    <location>
        <begin position="548"/>
        <end position="592"/>
    </location>
</feature>
<feature type="region of interest" description="Disordered" evidence="1">
    <location>
        <begin position="447"/>
        <end position="466"/>
    </location>
</feature>
<evidence type="ECO:0000313" key="2">
    <source>
        <dbReference type="EMBL" id="KAA8903966.1"/>
    </source>
</evidence>
<keyword evidence="3" id="KW-1185">Reference proteome</keyword>
<feature type="compositionally biased region" description="Acidic residues" evidence="1">
    <location>
        <begin position="179"/>
        <end position="220"/>
    </location>
</feature>
<gene>
    <name evidence="2" type="ORF">FN846DRAFT_890986</name>
</gene>
<sequence>MLPTAPPPPPDAARKSRRARRTANRRARLNAAEEEVLRELLGEEELTHSLLPAEAPASSDAAWAEIADELEARAAAAEEDILSLLHPYSISTASATMPPKWVPSKHANADPDLVACLPPYRMPLNRNSKRQFQRRRNLGTAGPSRAGFLKPIPRLPSIADGEDPISQFTPSDGESAYGGDEEEEEELAYDVDEVKEEEEEEELAYDVDEVKEEEEEELEEVPGQLPLKRGPLPNCEFERKIPTRRGHLELVQRSRMISPPPPKSTQEQQMKAALRNFDELKRGAGKFVNAEEQQPLTGFGDVGVVEKHSIPQLTERNIGGREMPVKRKIFKPPGFQKIDSDLYTMSKQFRDQGLAAKKNKVYENVDSDEEIPRDDRMMKWEIPRPSKLPKTSLGKIDSNLASFKEAVKVKKETSGATKQRGMQAAKDNEDDIGDTAVTRNRTITTNPRVQSKRVSKESYGDARTSSDPLFTAKNTVAKDHTCLSSKSTLREEAITNFDRDGDTMMFTESDEMTEIDTQIFTRRVATNASSITHDTPYLTQPTIRVNLDNTTIPSMNTTTSSNLENTANMDSSDNRDDLPKRPAREGWRMRVEKEQAEIDAKRAEYQRIWNEQEKEVEEEEENETLSSEPSTPRNTNPEGTEFEVTPPHLCRGLPTEPEFPVGRRMIGLTPPPFGQGDPKLPEWEDELRELGCGSPIQIPDDPDEKDEMIWAYLQMRKDDRKKMLLLKRRDDAREKQYEHMRLTIERMENDIDEIRRGTSRRHVANLWPLAAPQETFLEKIDREEREKLIAEHAAAKAAAAKAKAKAVAAAKAKDAGAAAPKSVAGNKRKAPGK</sequence>
<accession>A0A5J5EVJ9</accession>
<dbReference type="Proteomes" id="UP000326924">
    <property type="component" value="Unassembled WGS sequence"/>
</dbReference>
<protein>
    <submittedName>
        <fullName evidence="2">Uncharacterized protein</fullName>
    </submittedName>
</protein>
<evidence type="ECO:0000256" key="1">
    <source>
        <dbReference type="SAM" id="MobiDB-lite"/>
    </source>
</evidence>
<feature type="region of interest" description="Disordered" evidence="1">
    <location>
        <begin position="810"/>
        <end position="833"/>
    </location>
</feature>
<organism evidence="2 3">
    <name type="scientific">Sphaerosporella brunnea</name>
    <dbReference type="NCBI Taxonomy" id="1250544"/>
    <lineage>
        <taxon>Eukaryota</taxon>
        <taxon>Fungi</taxon>
        <taxon>Dikarya</taxon>
        <taxon>Ascomycota</taxon>
        <taxon>Pezizomycotina</taxon>
        <taxon>Pezizomycetes</taxon>
        <taxon>Pezizales</taxon>
        <taxon>Pyronemataceae</taxon>
        <taxon>Sphaerosporella</taxon>
    </lineage>
</organism>
<dbReference type="InParanoid" id="A0A5J5EVJ9"/>
<feature type="region of interest" description="Disordered" evidence="1">
    <location>
        <begin position="1"/>
        <end position="30"/>
    </location>
</feature>
<feature type="region of interest" description="Disordered" evidence="1">
    <location>
        <begin position="612"/>
        <end position="651"/>
    </location>
</feature>
<feature type="compositionally biased region" description="Polar residues" evidence="1">
    <location>
        <begin position="548"/>
        <end position="571"/>
    </location>
</feature>